<dbReference type="AlphaFoldDB" id="W2Z7E2"/>
<accession>W2Z7E2</accession>
<feature type="compositionally biased region" description="Basic and acidic residues" evidence="1">
    <location>
        <begin position="42"/>
        <end position="58"/>
    </location>
</feature>
<gene>
    <name evidence="2" type="ORF">F442_09940</name>
</gene>
<evidence type="ECO:0000256" key="1">
    <source>
        <dbReference type="SAM" id="MobiDB-lite"/>
    </source>
</evidence>
<evidence type="ECO:0000313" key="2">
    <source>
        <dbReference type="EMBL" id="ETP43267.1"/>
    </source>
</evidence>
<name>W2Z7E2_PHYNI</name>
<reference evidence="2 3" key="1">
    <citation type="submission" date="2013-11" db="EMBL/GenBank/DDBJ databases">
        <title>The Genome Sequence of Phytophthora parasitica P10297.</title>
        <authorList>
            <consortium name="The Broad Institute Genomics Platform"/>
            <person name="Russ C."/>
            <person name="Tyler B."/>
            <person name="Panabieres F."/>
            <person name="Shan W."/>
            <person name="Tripathy S."/>
            <person name="Grunwald N."/>
            <person name="Machado M."/>
            <person name="Johnson C.S."/>
            <person name="Walker B."/>
            <person name="Young S.K."/>
            <person name="Zeng Q."/>
            <person name="Gargeya S."/>
            <person name="Fitzgerald M."/>
            <person name="Haas B."/>
            <person name="Abouelleil A."/>
            <person name="Allen A.W."/>
            <person name="Alvarado L."/>
            <person name="Arachchi H.M."/>
            <person name="Berlin A.M."/>
            <person name="Chapman S.B."/>
            <person name="Gainer-Dewar J."/>
            <person name="Goldberg J."/>
            <person name="Griggs A."/>
            <person name="Gujja S."/>
            <person name="Hansen M."/>
            <person name="Howarth C."/>
            <person name="Imamovic A."/>
            <person name="Ireland A."/>
            <person name="Larimer J."/>
            <person name="McCowan C."/>
            <person name="Murphy C."/>
            <person name="Pearson M."/>
            <person name="Poon T.W."/>
            <person name="Priest M."/>
            <person name="Roberts A."/>
            <person name="Saif S."/>
            <person name="Shea T."/>
            <person name="Sisk P."/>
            <person name="Sykes S."/>
            <person name="Wortman J."/>
            <person name="Nusbaum C."/>
            <person name="Birren B."/>
        </authorList>
    </citation>
    <scope>NUCLEOTIDE SEQUENCE [LARGE SCALE GENOMIC DNA]</scope>
    <source>
        <strain evidence="2 3">P10297</strain>
    </source>
</reference>
<protein>
    <submittedName>
        <fullName evidence="2">Uncharacterized protein</fullName>
    </submittedName>
</protein>
<dbReference type="EMBL" id="ANIY01002059">
    <property type="protein sequence ID" value="ETP43267.1"/>
    <property type="molecule type" value="Genomic_DNA"/>
</dbReference>
<dbReference type="OrthoDB" id="10596608at2759"/>
<feature type="compositionally biased region" description="Acidic residues" evidence="1">
    <location>
        <begin position="11"/>
        <end position="21"/>
    </location>
</feature>
<organism evidence="2 3">
    <name type="scientific">Phytophthora nicotianae P10297</name>
    <dbReference type="NCBI Taxonomy" id="1317064"/>
    <lineage>
        <taxon>Eukaryota</taxon>
        <taxon>Sar</taxon>
        <taxon>Stramenopiles</taxon>
        <taxon>Oomycota</taxon>
        <taxon>Peronosporomycetes</taxon>
        <taxon>Peronosporales</taxon>
        <taxon>Peronosporaceae</taxon>
        <taxon>Phytophthora</taxon>
    </lineage>
</organism>
<feature type="region of interest" description="Disordered" evidence="1">
    <location>
        <begin position="159"/>
        <end position="178"/>
    </location>
</feature>
<sequence>MSRKRKRDDYPGDWDVVEETQDPDKWLPPIEIVAETQDPDGDEKMKGTDSDKEMKEVVPKATRTKTAGTLRKKENKKSKVLRSVVCRVNRICADNRLVKEIKCTTLAMKQIQMETWHLVNLHTLRCLEHDLPLPDYGKTFFDHCCTGVASTLSEAVEGVRTDQVREDGRRPEPSRREGKQKLVRQIMYACYNVEETDCLEALQMRDVLTPDGEAWREKWIPWPSNIKNNGLAFYIRPEWEFQSVVEARMEAVLNEKGVRAFSLFPVSRAFRTAHIVINGKTLAGFVSRICKCGEGNLMEDWNMPQVKISRSSFGAIRWTVMRRAFAIDHFETVADESVTKPEFRQMTVEAKYNHASHRFANEIKTDGYNRQSCTTDRSKMSRSVEKTILSFQLAICLA</sequence>
<feature type="region of interest" description="Disordered" evidence="1">
    <location>
        <begin position="1"/>
        <end position="74"/>
    </location>
</feature>
<evidence type="ECO:0000313" key="3">
    <source>
        <dbReference type="Proteomes" id="UP000018948"/>
    </source>
</evidence>
<comment type="caution">
    <text evidence="2">The sequence shown here is derived from an EMBL/GenBank/DDBJ whole genome shotgun (WGS) entry which is preliminary data.</text>
</comment>
<dbReference type="Proteomes" id="UP000018948">
    <property type="component" value="Unassembled WGS sequence"/>
</dbReference>
<proteinExistence type="predicted"/>